<evidence type="ECO:0000313" key="2">
    <source>
        <dbReference type="EMBL" id="GGU61175.1"/>
    </source>
</evidence>
<evidence type="ECO:0000313" key="3">
    <source>
        <dbReference type="Proteomes" id="UP000636661"/>
    </source>
</evidence>
<protein>
    <submittedName>
        <fullName evidence="2">Uncharacterized protein</fullName>
    </submittedName>
</protein>
<dbReference type="RefSeq" id="WP_189554198.1">
    <property type="nucleotide sequence ID" value="NZ_BMTP01000019.1"/>
</dbReference>
<feature type="region of interest" description="Disordered" evidence="1">
    <location>
        <begin position="262"/>
        <end position="282"/>
    </location>
</feature>
<reference evidence="2" key="1">
    <citation type="journal article" date="2014" name="Int. J. Syst. Evol. Microbiol.">
        <title>Complete genome sequence of Corynebacterium casei LMG S-19264T (=DSM 44701T), isolated from a smear-ripened cheese.</title>
        <authorList>
            <consortium name="US DOE Joint Genome Institute (JGI-PGF)"/>
            <person name="Walter F."/>
            <person name="Albersmeier A."/>
            <person name="Kalinowski J."/>
            <person name="Ruckert C."/>
        </authorList>
    </citation>
    <scope>NUCLEOTIDE SEQUENCE</scope>
    <source>
        <strain evidence="2">JCM 4391</strain>
    </source>
</reference>
<keyword evidence="3" id="KW-1185">Reference proteome</keyword>
<comment type="caution">
    <text evidence="2">The sequence shown here is derived from an EMBL/GenBank/DDBJ whole genome shotgun (WGS) entry which is preliminary data.</text>
</comment>
<gene>
    <name evidence="2" type="ORF">GCM10010274_57510</name>
</gene>
<proteinExistence type="predicted"/>
<dbReference type="AlphaFoldDB" id="A0A918M7S6"/>
<reference evidence="2" key="2">
    <citation type="submission" date="2020-09" db="EMBL/GenBank/DDBJ databases">
        <authorList>
            <person name="Sun Q."/>
            <person name="Ohkuma M."/>
        </authorList>
    </citation>
    <scope>NUCLEOTIDE SEQUENCE</scope>
    <source>
        <strain evidence="2">JCM 4391</strain>
    </source>
</reference>
<dbReference type="EMBL" id="BMTP01000019">
    <property type="protein sequence ID" value="GGU61175.1"/>
    <property type="molecule type" value="Genomic_DNA"/>
</dbReference>
<dbReference type="Proteomes" id="UP000636661">
    <property type="component" value="Unassembled WGS sequence"/>
</dbReference>
<sequence length="282" mass="30984">MSYTVRDVREVRTLMNVGRDNRLAIGDRLLAIAPPGNDACLSDFCNEVDLSIQTARDYRHTALACPPEIRRLIADSGVHVSYSVVREGARAGVSGAPRDAGWSVLQALIEEAQNDGTGCVLRARYMKELGITPPQQGQLPGSADLLDEATLEAIRQDPELLLPLVQDAIRNHEGAADAVRQAVEEDRRARASRRNDPTVRTGNDTSLRFVRDLLNLRDQGTGFMNRYPHSISLPDDQKDLAAAACEGLSVLLTWVREKASLGDQAVPRQTKRRTTRVPAATR</sequence>
<name>A0A918M7S6_9ACTN</name>
<evidence type="ECO:0000256" key="1">
    <source>
        <dbReference type="SAM" id="MobiDB-lite"/>
    </source>
</evidence>
<accession>A0A918M7S6</accession>
<organism evidence="2 3">
    <name type="scientific">Streptomyces lavendofoliae</name>
    <dbReference type="NCBI Taxonomy" id="67314"/>
    <lineage>
        <taxon>Bacteria</taxon>
        <taxon>Bacillati</taxon>
        <taxon>Actinomycetota</taxon>
        <taxon>Actinomycetes</taxon>
        <taxon>Kitasatosporales</taxon>
        <taxon>Streptomycetaceae</taxon>
        <taxon>Streptomyces</taxon>
    </lineage>
</organism>